<keyword evidence="11 12" id="KW-0472">Membrane</keyword>
<evidence type="ECO:0000256" key="4">
    <source>
        <dbReference type="ARBA" id="ARBA00022475"/>
    </source>
</evidence>
<evidence type="ECO:0000256" key="9">
    <source>
        <dbReference type="ARBA" id="ARBA00022840"/>
    </source>
</evidence>
<name>A0A4S4BL03_9BACL</name>
<dbReference type="Proteomes" id="UP000310636">
    <property type="component" value="Unassembled WGS sequence"/>
</dbReference>
<dbReference type="CDD" id="cd06225">
    <property type="entry name" value="HAMP"/>
    <property type="match status" value="1"/>
</dbReference>
<sequence>MSSPQRKSILYYWSIRYLTILFVSIVVLGLLAMYLFNWNALYQQKSRLQNIVRDIGAAAEDNGGRLPEVPDMERFLSDLAARHGLPDDPILFILDSEGGVVQQFPPSPPKETDQIAERMPEVLSRGAQIIALDAYEGRKPLFVGIQPIAVADRTAGYALYAVARQDVLDGIFAFRYPRIILLSLFMLLGWGIVYALTRRLMTPIREAAEAAKQIVAGNYDLHLDKEYKEKEIHELASSFKEMADRLSRLEALRTQLLAGVTHEFKTPVTSISGLLQAVRKKVVRGKEAEVFLDHCMNECDRLQKMVEDLLDFNSFAAGVINVRNEPTPLNETIAAMIDRWRCGQDRLQTEVRLEMAASKTNPIVFTDPTRLEQILVNLLNNAKDATAGEGSIRISVSSDPEWSIIRVEDTGCGIPAEEQKDIFEPFYRGAEKKVLIHGLGLGLPFSRLIARSLGGDLALKSSSASGSAFELHIPLSTAS</sequence>
<feature type="domain" description="Histidine kinase" evidence="13">
    <location>
        <begin position="259"/>
        <end position="477"/>
    </location>
</feature>
<comment type="subcellular location">
    <subcellularLocation>
        <location evidence="2">Cell membrane</location>
        <topology evidence="2">Multi-pass membrane protein</topology>
    </subcellularLocation>
</comment>
<dbReference type="Pfam" id="PF00672">
    <property type="entry name" value="HAMP"/>
    <property type="match status" value="1"/>
</dbReference>
<dbReference type="SMART" id="SM00387">
    <property type="entry name" value="HATPase_c"/>
    <property type="match status" value="1"/>
</dbReference>
<proteinExistence type="predicted"/>
<keyword evidence="10" id="KW-0902">Two-component regulatory system</keyword>
<evidence type="ECO:0000259" key="13">
    <source>
        <dbReference type="PROSITE" id="PS50109"/>
    </source>
</evidence>
<evidence type="ECO:0000256" key="2">
    <source>
        <dbReference type="ARBA" id="ARBA00004651"/>
    </source>
</evidence>
<dbReference type="SMART" id="SM00388">
    <property type="entry name" value="HisKA"/>
    <property type="match status" value="1"/>
</dbReference>
<dbReference type="AlphaFoldDB" id="A0A4S4BL03"/>
<dbReference type="InterPro" id="IPR036890">
    <property type="entry name" value="HATPase_C_sf"/>
</dbReference>
<feature type="transmembrane region" description="Helical" evidence="12">
    <location>
        <begin position="179"/>
        <end position="197"/>
    </location>
</feature>
<dbReference type="InterPro" id="IPR003594">
    <property type="entry name" value="HATPase_dom"/>
</dbReference>
<evidence type="ECO:0000313" key="16">
    <source>
        <dbReference type="Proteomes" id="UP000310636"/>
    </source>
</evidence>
<evidence type="ECO:0000256" key="3">
    <source>
        <dbReference type="ARBA" id="ARBA00012438"/>
    </source>
</evidence>
<protein>
    <recommendedName>
        <fullName evidence="3">histidine kinase</fullName>
        <ecNumber evidence="3">2.7.13.3</ecNumber>
    </recommendedName>
</protein>
<evidence type="ECO:0000256" key="11">
    <source>
        <dbReference type="ARBA" id="ARBA00023136"/>
    </source>
</evidence>
<feature type="transmembrane region" description="Helical" evidence="12">
    <location>
        <begin position="15"/>
        <end position="36"/>
    </location>
</feature>
<evidence type="ECO:0000256" key="8">
    <source>
        <dbReference type="ARBA" id="ARBA00022777"/>
    </source>
</evidence>
<dbReference type="SUPFAM" id="SSF158472">
    <property type="entry name" value="HAMP domain-like"/>
    <property type="match status" value="1"/>
</dbReference>
<keyword evidence="8 15" id="KW-0418">Kinase</keyword>
<organism evidence="15 16">
    <name type="scientific">Cohnella fermenti</name>
    <dbReference type="NCBI Taxonomy" id="2565925"/>
    <lineage>
        <taxon>Bacteria</taxon>
        <taxon>Bacillati</taxon>
        <taxon>Bacillota</taxon>
        <taxon>Bacilli</taxon>
        <taxon>Bacillales</taxon>
        <taxon>Paenibacillaceae</taxon>
        <taxon>Cohnella</taxon>
    </lineage>
</organism>
<dbReference type="PROSITE" id="PS50885">
    <property type="entry name" value="HAMP"/>
    <property type="match status" value="1"/>
</dbReference>
<evidence type="ECO:0000256" key="12">
    <source>
        <dbReference type="SAM" id="Phobius"/>
    </source>
</evidence>
<dbReference type="Gene3D" id="3.30.565.10">
    <property type="entry name" value="Histidine kinase-like ATPase, C-terminal domain"/>
    <property type="match status" value="1"/>
</dbReference>
<keyword evidence="6" id="KW-0808">Transferase</keyword>
<dbReference type="OrthoDB" id="9813151at2"/>
<accession>A0A4S4BL03</accession>
<dbReference type="SUPFAM" id="SSF55874">
    <property type="entry name" value="ATPase domain of HSP90 chaperone/DNA topoisomerase II/histidine kinase"/>
    <property type="match status" value="1"/>
</dbReference>
<dbReference type="Gene3D" id="6.10.340.10">
    <property type="match status" value="1"/>
</dbReference>
<dbReference type="InterPro" id="IPR003660">
    <property type="entry name" value="HAMP_dom"/>
</dbReference>
<dbReference type="PROSITE" id="PS50109">
    <property type="entry name" value="HIS_KIN"/>
    <property type="match status" value="1"/>
</dbReference>
<evidence type="ECO:0000313" key="15">
    <source>
        <dbReference type="EMBL" id="THF75335.1"/>
    </source>
</evidence>
<dbReference type="Pfam" id="PF02518">
    <property type="entry name" value="HATPase_c"/>
    <property type="match status" value="1"/>
</dbReference>
<dbReference type="EC" id="2.7.13.3" evidence="3"/>
<evidence type="ECO:0000256" key="7">
    <source>
        <dbReference type="ARBA" id="ARBA00022741"/>
    </source>
</evidence>
<keyword evidence="12" id="KW-1133">Transmembrane helix</keyword>
<dbReference type="PANTHER" id="PTHR43711">
    <property type="entry name" value="TWO-COMPONENT HISTIDINE KINASE"/>
    <property type="match status" value="1"/>
</dbReference>
<reference evidence="15 16" key="1">
    <citation type="submission" date="2019-04" db="EMBL/GenBank/DDBJ databases">
        <title>Cohnella sp. nov. isolated from preserved vegetables.</title>
        <authorList>
            <person name="Lin S.-Y."/>
            <person name="Hung M.-H."/>
            <person name="Young C.-C."/>
        </authorList>
    </citation>
    <scope>NUCLEOTIDE SEQUENCE [LARGE SCALE GENOMIC DNA]</scope>
    <source>
        <strain evidence="15 16">CC-MHH1044</strain>
    </source>
</reference>
<dbReference type="EMBL" id="SSOB01000032">
    <property type="protein sequence ID" value="THF75335.1"/>
    <property type="molecule type" value="Genomic_DNA"/>
</dbReference>
<dbReference type="PRINTS" id="PR00344">
    <property type="entry name" value="BCTRLSENSOR"/>
</dbReference>
<dbReference type="InterPro" id="IPR004358">
    <property type="entry name" value="Sig_transdc_His_kin-like_C"/>
</dbReference>
<dbReference type="PANTHER" id="PTHR43711:SF1">
    <property type="entry name" value="HISTIDINE KINASE 1"/>
    <property type="match status" value="1"/>
</dbReference>
<dbReference type="InterPro" id="IPR003661">
    <property type="entry name" value="HisK_dim/P_dom"/>
</dbReference>
<evidence type="ECO:0000259" key="14">
    <source>
        <dbReference type="PROSITE" id="PS50885"/>
    </source>
</evidence>
<dbReference type="CDD" id="cd00082">
    <property type="entry name" value="HisKA"/>
    <property type="match status" value="1"/>
</dbReference>
<evidence type="ECO:0000256" key="10">
    <source>
        <dbReference type="ARBA" id="ARBA00023012"/>
    </source>
</evidence>
<comment type="catalytic activity">
    <reaction evidence="1">
        <text>ATP + protein L-histidine = ADP + protein N-phospho-L-histidine.</text>
        <dbReference type="EC" id="2.7.13.3"/>
    </reaction>
</comment>
<dbReference type="InterPro" id="IPR005467">
    <property type="entry name" value="His_kinase_dom"/>
</dbReference>
<dbReference type="CDD" id="cd00075">
    <property type="entry name" value="HATPase"/>
    <property type="match status" value="1"/>
</dbReference>
<feature type="domain" description="HAMP" evidence="14">
    <location>
        <begin position="198"/>
        <end position="251"/>
    </location>
</feature>
<gene>
    <name evidence="15" type="ORF">E6C55_22050</name>
</gene>
<dbReference type="GO" id="GO:0005524">
    <property type="term" value="F:ATP binding"/>
    <property type="evidence" value="ECO:0007669"/>
    <property type="project" value="UniProtKB-KW"/>
</dbReference>
<evidence type="ECO:0000256" key="6">
    <source>
        <dbReference type="ARBA" id="ARBA00022679"/>
    </source>
</evidence>
<keyword evidence="5" id="KW-0597">Phosphoprotein</keyword>
<keyword evidence="9" id="KW-0067">ATP-binding</keyword>
<dbReference type="Gene3D" id="1.10.287.130">
    <property type="match status" value="1"/>
</dbReference>
<dbReference type="InterPro" id="IPR036097">
    <property type="entry name" value="HisK_dim/P_sf"/>
</dbReference>
<evidence type="ECO:0000256" key="5">
    <source>
        <dbReference type="ARBA" id="ARBA00022553"/>
    </source>
</evidence>
<comment type="caution">
    <text evidence="15">The sequence shown here is derived from an EMBL/GenBank/DDBJ whole genome shotgun (WGS) entry which is preliminary data.</text>
</comment>
<dbReference type="SUPFAM" id="SSF47384">
    <property type="entry name" value="Homodimeric domain of signal transducing histidine kinase"/>
    <property type="match status" value="1"/>
</dbReference>
<keyword evidence="16" id="KW-1185">Reference proteome</keyword>
<dbReference type="Pfam" id="PF00512">
    <property type="entry name" value="HisKA"/>
    <property type="match status" value="1"/>
</dbReference>
<keyword evidence="12" id="KW-0812">Transmembrane</keyword>
<dbReference type="GO" id="GO:0000155">
    <property type="term" value="F:phosphorelay sensor kinase activity"/>
    <property type="evidence" value="ECO:0007669"/>
    <property type="project" value="InterPro"/>
</dbReference>
<evidence type="ECO:0000256" key="1">
    <source>
        <dbReference type="ARBA" id="ARBA00000085"/>
    </source>
</evidence>
<dbReference type="SMART" id="SM00304">
    <property type="entry name" value="HAMP"/>
    <property type="match status" value="1"/>
</dbReference>
<keyword evidence="4" id="KW-1003">Cell membrane</keyword>
<dbReference type="InterPro" id="IPR050736">
    <property type="entry name" value="Sensor_HK_Regulatory"/>
</dbReference>
<keyword evidence="7" id="KW-0547">Nucleotide-binding</keyword>
<dbReference type="RefSeq" id="WP_136371989.1">
    <property type="nucleotide sequence ID" value="NZ_SSOB01000032.1"/>
</dbReference>
<dbReference type="GO" id="GO:0005886">
    <property type="term" value="C:plasma membrane"/>
    <property type="evidence" value="ECO:0007669"/>
    <property type="project" value="UniProtKB-SubCell"/>
</dbReference>